<keyword evidence="2" id="KW-1185">Reference proteome</keyword>
<sequence length="71" mass="8636">MGRKYVRDLRWGWQCPRCETDVPVSRDPSTETFRWECPTESCLSVGFGFSSRRKARIALREYHERYQEIYR</sequence>
<dbReference type="Proteomes" id="UP000196084">
    <property type="component" value="Unassembled WGS sequence"/>
</dbReference>
<dbReference type="EMBL" id="MWPH01000001">
    <property type="protein sequence ID" value="OVE85445.1"/>
    <property type="molecule type" value="Genomic_DNA"/>
</dbReference>
<gene>
    <name evidence="1" type="ORF">B2G88_01040</name>
</gene>
<comment type="caution">
    <text evidence="1">The sequence shown here is derived from an EMBL/GenBank/DDBJ whole genome shotgun (WGS) entry which is preliminary data.</text>
</comment>
<evidence type="ECO:0000313" key="1">
    <source>
        <dbReference type="EMBL" id="OVE85445.1"/>
    </source>
</evidence>
<dbReference type="AlphaFoldDB" id="A0A202EB28"/>
<reference evidence="1 2" key="1">
    <citation type="submission" date="2017-02" db="EMBL/GenBank/DDBJ databases">
        <title>Natronthermophilus aegyptiacus gen. nov.,sp. nov., an aerobic, extremely halophilic alkalithermophilic archaeon isolated from the athalassohaline Wadi An Natrun, Egypt.</title>
        <authorList>
            <person name="Zhao B."/>
        </authorList>
    </citation>
    <scope>NUCLEOTIDE SEQUENCE [LARGE SCALE GENOMIC DNA]</scope>
    <source>
        <strain evidence="1 2">CGMCC 1.3597</strain>
    </source>
</reference>
<organism evidence="1 2">
    <name type="scientific">Natronolimnobius baerhuensis</name>
    <dbReference type="NCBI Taxonomy" id="253108"/>
    <lineage>
        <taxon>Archaea</taxon>
        <taxon>Methanobacteriati</taxon>
        <taxon>Methanobacteriota</taxon>
        <taxon>Stenosarchaea group</taxon>
        <taxon>Halobacteria</taxon>
        <taxon>Halobacteriales</taxon>
        <taxon>Natrialbaceae</taxon>
        <taxon>Natronolimnobius</taxon>
    </lineage>
</organism>
<accession>A0A202EB28</accession>
<dbReference type="RefSeq" id="WP_054863466.1">
    <property type="nucleotide sequence ID" value="NZ_MWPH01000001.1"/>
</dbReference>
<evidence type="ECO:0000313" key="2">
    <source>
        <dbReference type="Proteomes" id="UP000196084"/>
    </source>
</evidence>
<name>A0A202EB28_9EURY</name>
<protein>
    <submittedName>
        <fullName evidence="1">Uncharacterized protein</fullName>
    </submittedName>
</protein>
<proteinExistence type="predicted"/>